<comment type="caution">
    <text evidence="7">The sequence shown here is derived from an EMBL/GenBank/DDBJ whole genome shotgun (WGS) entry which is preliminary data.</text>
</comment>
<dbReference type="InterPro" id="IPR019808">
    <property type="entry name" value="Histidine_triad_CS"/>
</dbReference>
<dbReference type="Pfam" id="PF01230">
    <property type="entry name" value="HIT"/>
    <property type="match status" value="1"/>
</dbReference>
<dbReference type="CDD" id="cd01276">
    <property type="entry name" value="PKCI_related"/>
    <property type="match status" value="1"/>
</dbReference>
<evidence type="ECO:0000256" key="1">
    <source>
        <dbReference type="ARBA" id="ARBA00024472"/>
    </source>
</evidence>
<dbReference type="GO" id="GO:0003824">
    <property type="term" value="F:catalytic activity"/>
    <property type="evidence" value="ECO:0007669"/>
    <property type="project" value="InterPro"/>
</dbReference>
<evidence type="ECO:0000256" key="5">
    <source>
        <dbReference type="PROSITE-ProRule" id="PRU00464"/>
    </source>
</evidence>
<protein>
    <submittedName>
        <fullName evidence="7">Histidine triad nucleotide-binding protein 1</fullName>
    </submittedName>
</protein>
<reference evidence="7 8" key="1">
    <citation type="journal article" date="2021" name="Sci. Rep.">
        <title>Chromosome anchoring in Senegalese sole (Solea senegalensis) reveals sex-associated markers and genome rearrangements in flatfish.</title>
        <authorList>
            <person name="Guerrero-Cozar I."/>
            <person name="Gomez-Garrido J."/>
            <person name="Berbel C."/>
            <person name="Martinez-Blanch J.F."/>
            <person name="Alioto T."/>
            <person name="Claros M.G."/>
            <person name="Gagnaire P.A."/>
            <person name="Manchado M."/>
        </authorList>
    </citation>
    <scope>NUCLEOTIDE SEQUENCE [LARGE SCALE GENOMIC DNA]</scope>
    <source>
        <strain evidence="7">Sse05_10M</strain>
    </source>
</reference>
<dbReference type="PANTHER" id="PTHR23089">
    <property type="entry name" value="HISTIDINE TRIAD HIT PROTEIN"/>
    <property type="match status" value="1"/>
</dbReference>
<evidence type="ECO:0000313" key="8">
    <source>
        <dbReference type="Proteomes" id="UP000693946"/>
    </source>
</evidence>
<dbReference type="PROSITE" id="PS51084">
    <property type="entry name" value="HIT_2"/>
    <property type="match status" value="1"/>
</dbReference>
<evidence type="ECO:0000256" key="3">
    <source>
        <dbReference type="PIRSR" id="PIRSR601310-1"/>
    </source>
</evidence>
<organism evidence="7 8">
    <name type="scientific">Solea senegalensis</name>
    <name type="common">Senegalese sole</name>
    <dbReference type="NCBI Taxonomy" id="28829"/>
    <lineage>
        <taxon>Eukaryota</taxon>
        <taxon>Metazoa</taxon>
        <taxon>Chordata</taxon>
        <taxon>Craniata</taxon>
        <taxon>Vertebrata</taxon>
        <taxon>Euteleostomi</taxon>
        <taxon>Actinopterygii</taxon>
        <taxon>Neopterygii</taxon>
        <taxon>Teleostei</taxon>
        <taxon>Neoteleostei</taxon>
        <taxon>Acanthomorphata</taxon>
        <taxon>Carangaria</taxon>
        <taxon>Pleuronectiformes</taxon>
        <taxon>Pleuronectoidei</taxon>
        <taxon>Soleidae</taxon>
        <taxon>Solea</taxon>
    </lineage>
</organism>
<evidence type="ECO:0000256" key="2">
    <source>
        <dbReference type="ARBA" id="ARBA00025764"/>
    </source>
</evidence>
<proteinExistence type="inferred from homology"/>
<accession>A0AAV6SN97</accession>
<feature type="domain" description="HIT" evidence="6">
    <location>
        <begin position="45"/>
        <end position="153"/>
    </location>
</feature>
<feature type="active site" description="Tele-AMP-histidine intermediate" evidence="3">
    <location>
        <position position="139"/>
    </location>
</feature>
<gene>
    <name evidence="7" type="ORF">JOB18_029530</name>
</gene>
<dbReference type="AlphaFoldDB" id="A0AAV6SN97"/>
<keyword evidence="8" id="KW-1185">Reference proteome</keyword>
<evidence type="ECO:0000256" key="4">
    <source>
        <dbReference type="PIRSR" id="PIRSR601310-3"/>
    </source>
</evidence>
<dbReference type="FunFam" id="3.30.428.10:FF:000005">
    <property type="entry name" value="Histidine triad nucleotide-binding protein 1"/>
    <property type="match status" value="1"/>
</dbReference>
<dbReference type="InterPro" id="IPR001310">
    <property type="entry name" value="Histidine_triad_HIT"/>
</dbReference>
<evidence type="ECO:0000313" key="7">
    <source>
        <dbReference type="EMBL" id="KAG7518243.1"/>
    </source>
</evidence>
<comment type="catalytic activity">
    <reaction evidence="1">
        <text>adenosine 5'-phosphoramidate + H2O = NH4(+) + AMP</text>
        <dbReference type="Rhea" id="RHEA:67916"/>
        <dbReference type="ChEBI" id="CHEBI:15377"/>
        <dbReference type="ChEBI" id="CHEBI:28938"/>
        <dbReference type="ChEBI" id="CHEBI:57890"/>
        <dbReference type="ChEBI" id="CHEBI:456215"/>
    </reaction>
</comment>
<comment type="similarity">
    <text evidence="2">Belongs to the HINT family.</text>
</comment>
<dbReference type="EMBL" id="JAGKHQ010000004">
    <property type="protein sequence ID" value="KAG7518243.1"/>
    <property type="molecule type" value="Genomic_DNA"/>
</dbReference>
<dbReference type="InterPro" id="IPR011146">
    <property type="entry name" value="HIT-like"/>
</dbReference>
<name>A0AAV6SN97_SOLSE</name>
<feature type="short sequence motif" description="Histidine triad motif" evidence="4 5">
    <location>
        <begin position="137"/>
        <end position="141"/>
    </location>
</feature>
<dbReference type="Proteomes" id="UP000693946">
    <property type="component" value="Linkage Group LG12"/>
</dbReference>
<dbReference type="PROSITE" id="PS00892">
    <property type="entry name" value="HIT_1"/>
    <property type="match status" value="1"/>
</dbReference>
<sequence>MHRNGCELPLNPKKEKKRRGVASFCVNMADETAKAQAAQPGGDTIFGKIIRKEIPVDLIYEDDKCVVFPDINPQAPTHFLVVPKKPIVQMSQAEDGDAELLGHLLIVAKKCAKDAGLSKGYRVVINDGPDGGQSVYHIHVHVLGGRVMGWPPG</sequence>
<evidence type="ECO:0000259" key="6">
    <source>
        <dbReference type="PROSITE" id="PS51084"/>
    </source>
</evidence>